<keyword evidence="1" id="KW-0472">Membrane</keyword>
<gene>
    <name evidence="2" type="ORF">ACFSKV_00500</name>
</gene>
<organism evidence="2 3">
    <name type="scientific">Shivajiella indica</name>
    <dbReference type="NCBI Taxonomy" id="872115"/>
    <lineage>
        <taxon>Bacteria</taxon>
        <taxon>Pseudomonadati</taxon>
        <taxon>Bacteroidota</taxon>
        <taxon>Cytophagia</taxon>
        <taxon>Cytophagales</taxon>
        <taxon>Cyclobacteriaceae</taxon>
        <taxon>Shivajiella</taxon>
    </lineage>
</organism>
<proteinExistence type="predicted"/>
<accession>A0ABW5B374</accession>
<evidence type="ECO:0000313" key="3">
    <source>
        <dbReference type="Proteomes" id="UP001597414"/>
    </source>
</evidence>
<feature type="transmembrane region" description="Helical" evidence="1">
    <location>
        <begin position="48"/>
        <end position="70"/>
    </location>
</feature>
<protein>
    <submittedName>
        <fullName evidence="2">AtpZ/AtpI family protein</fullName>
    </submittedName>
</protein>
<comment type="caution">
    <text evidence="2">The sequence shown here is derived from an EMBL/GenBank/DDBJ whole genome shotgun (WGS) entry which is preliminary data.</text>
</comment>
<dbReference type="Proteomes" id="UP001597414">
    <property type="component" value="Unassembled WGS sequence"/>
</dbReference>
<dbReference type="InterPro" id="IPR032820">
    <property type="entry name" value="ATPase_put"/>
</dbReference>
<feature type="transmembrane region" description="Helical" evidence="1">
    <location>
        <begin position="21"/>
        <end position="42"/>
    </location>
</feature>
<keyword evidence="1" id="KW-0812">Transmembrane</keyword>
<evidence type="ECO:0000313" key="2">
    <source>
        <dbReference type="EMBL" id="MFD2200025.1"/>
    </source>
</evidence>
<dbReference type="Pfam" id="PF09527">
    <property type="entry name" value="ATPase_gene1"/>
    <property type="match status" value="1"/>
</dbReference>
<evidence type="ECO:0000256" key="1">
    <source>
        <dbReference type="SAM" id="Phobius"/>
    </source>
</evidence>
<dbReference type="RefSeq" id="WP_380799554.1">
    <property type="nucleotide sequence ID" value="NZ_JBHUIV010000002.1"/>
</dbReference>
<keyword evidence="1" id="KW-1133">Transmembrane helix</keyword>
<reference evidence="3" key="1">
    <citation type="journal article" date="2019" name="Int. J. Syst. Evol. Microbiol.">
        <title>The Global Catalogue of Microorganisms (GCM) 10K type strain sequencing project: providing services to taxonomists for standard genome sequencing and annotation.</title>
        <authorList>
            <consortium name="The Broad Institute Genomics Platform"/>
            <consortium name="The Broad Institute Genome Sequencing Center for Infectious Disease"/>
            <person name="Wu L."/>
            <person name="Ma J."/>
        </authorList>
    </citation>
    <scope>NUCLEOTIDE SEQUENCE [LARGE SCALE GENOMIC DNA]</scope>
    <source>
        <strain evidence="3">KCTC 19812</strain>
    </source>
</reference>
<keyword evidence="3" id="KW-1185">Reference proteome</keyword>
<name>A0ABW5B374_9BACT</name>
<dbReference type="EMBL" id="JBHUIV010000002">
    <property type="protein sequence ID" value="MFD2200025.1"/>
    <property type="molecule type" value="Genomic_DNA"/>
</dbReference>
<sequence>MEKRKSSKNNLPQVNPSLFKYLGLSFQMFAVIGLGTALGWYIQSKSQMKFPIWLLLFCFLSIVLAFYQLYVNMKNDEKSQEKREKKS</sequence>